<comment type="cofactor">
    <cofactor evidence="10">
        <name>[4Fe-4S] cluster</name>
        <dbReference type="ChEBI" id="CHEBI:49883"/>
    </cofactor>
    <text evidence="10">Binds 2 [4Fe-4S] clusters. One cluster is coordinated with 3 cysteines and an exchangeable S-adenosyl-L-methionine.</text>
</comment>
<evidence type="ECO:0000313" key="15">
    <source>
        <dbReference type="Proteomes" id="UP001327219"/>
    </source>
</evidence>
<evidence type="ECO:0000256" key="7">
    <source>
        <dbReference type="ARBA" id="ARBA00023004"/>
    </source>
</evidence>
<comment type="subcellular location">
    <subcellularLocation>
        <location evidence="10">Cytoplasm</location>
    </subcellularLocation>
</comment>
<dbReference type="EMBL" id="CP110820">
    <property type="protein sequence ID" value="WPX96799.1"/>
    <property type="molecule type" value="Genomic_DNA"/>
</dbReference>
<dbReference type="InterPro" id="IPR058240">
    <property type="entry name" value="rSAM_sf"/>
</dbReference>
<keyword evidence="15" id="KW-1185">Reference proteome</keyword>
<keyword evidence="4 10" id="KW-0949">S-adenosyl-L-methionine</keyword>
<dbReference type="Gene3D" id="3.80.30.20">
    <property type="entry name" value="tm_1862 like domain"/>
    <property type="match status" value="1"/>
</dbReference>
<dbReference type="NCBIfam" id="TIGR01574">
    <property type="entry name" value="miaB-methiolase"/>
    <property type="match status" value="1"/>
</dbReference>
<comment type="function">
    <text evidence="1 10">Catalyzes the methylthiolation of N6-(dimethylallyl)adenosine (i(6)A), leading to the formation of 2-methylthio-N6-(dimethylallyl)adenosine (ms(2)i(6)A) at position 37 in tRNAs that read codons beginning with uridine.</text>
</comment>
<sequence>MNVYDSLKMEALLKPHGFKVTQEEKEADLIILNTCHIREKASEKVYSELGKITNNQSGKKPTVIVAGCVAQAEGENIFKRAKNVDIVVGPQSYHNLPKLLEKVKRQEKWVIDLDFDEENKFDNVDVPDSPKHSSFLTIQEGCDKFCHFCCVPYTRGKEYSRKIAEIYREALGLVSNGAKEITLLGQNVNAFHGEDENGNPRSLGWLIKKLANIDGLKRIRYTTSHPKDMVDEELFEVHGGETKVMPFLHLPVQSGSDKILKSMNRKHTKDLYFNIIDKFRKYRPDIAFSSDFIVGYPGETDADFEDTLELVRHVKYAQCYSFKYSPRPGTPASIITDQVPEEVKTERLAVLQHLLREQQLEFNQQFVGLDLEVLFDKPGKYTGQIIGKSQYFQSVVVKGGEEIIGNISKVRVLQAGASSVVGVI</sequence>
<dbReference type="Pfam" id="PF00919">
    <property type="entry name" value="UPF0004"/>
    <property type="match status" value="1"/>
</dbReference>
<dbReference type="InterPro" id="IPR007197">
    <property type="entry name" value="rSAM"/>
</dbReference>
<dbReference type="PANTHER" id="PTHR43020:SF2">
    <property type="entry name" value="MITOCHONDRIAL TRNA METHYLTHIOTRANSFERASE CDK5RAP1"/>
    <property type="match status" value="1"/>
</dbReference>
<dbReference type="NCBIfam" id="TIGR00089">
    <property type="entry name" value="MiaB/RimO family radical SAM methylthiotransferase"/>
    <property type="match status" value="1"/>
</dbReference>
<evidence type="ECO:0000256" key="8">
    <source>
        <dbReference type="ARBA" id="ARBA00023014"/>
    </source>
</evidence>
<evidence type="ECO:0000256" key="3">
    <source>
        <dbReference type="ARBA" id="ARBA00022679"/>
    </source>
</evidence>
<dbReference type="InterPro" id="IPR005839">
    <property type="entry name" value="Methylthiotransferase"/>
</dbReference>
<comment type="catalytic activity">
    <reaction evidence="10">
        <text>N(6)-dimethylallyladenosine(37) in tRNA + (sulfur carrier)-SH + AH2 + 2 S-adenosyl-L-methionine = 2-methylsulfanyl-N(6)-dimethylallyladenosine(37) in tRNA + (sulfur carrier)-H + 5'-deoxyadenosine + L-methionine + A + S-adenosyl-L-homocysteine + 2 H(+)</text>
        <dbReference type="Rhea" id="RHEA:37067"/>
        <dbReference type="Rhea" id="RHEA-COMP:10375"/>
        <dbReference type="Rhea" id="RHEA-COMP:10376"/>
        <dbReference type="Rhea" id="RHEA-COMP:14737"/>
        <dbReference type="Rhea" id="RHEA-COMP:14739"/>
        <dbReference type="ChEBI" id="CHEBI:13193"/>
        <dbReference type="ChEBI" id="CHEBI:15378"/>
        <dbReference type="ChEBI" id="CHEBI:17319"/>
        <dbReference type="ChEBI" id="CHEBI:17499"/>
        <dbReference type="ChEBI" id="CHEBI:29917"/>
        <dbReference type="ChEBI" id="CHEBI:57844"/>
        <dbReference type="ChEBI" id="CHEBI:57856"/>
        <dbReference type="ChEBI" id="CHEBI:59789"/>
        <dbReference type="ChEBI" id="CHEBI:64428"/>
        <dbReference type="ChEBI" id="CHEBI:74415"/>
        <dbReference type="ChEBI" id="CHEBI:74417"/>
        <dbReference type="EC" id="2.8.4.3"/>
    </reaction>
</comment>
<comment type="subunit">
    <text evidence="10">Monomer.</text>
</comment>
<dbReference type="InterPro" id="IPR006638">
    <property type="entry name" value="Elp3/MiaA/NifB-like_rSAM"/>
</dbReference>
<comment type="similarity">
    <text evidence="10">Belongs to the methylthiotransferase family. MiaB subfamily.</text>
</comment>
<dbReference type="CDD" id="cd01335">
    <property type="entry name" value="Radical_SAM"/>
    <property type="match status" value="1"/>
</dbReference>
<dbReference type="InterPro" id="IPR006463">
    <property type="entry name" value="MiaB_methiolase"/>
</dbReference>
<dbReference type="SFLD" id="SFLDG01061">
    <property type="entry name" value="methylthiotransferase"/>
    <property type="match status" value="1"/>
</dbReference>
<feature type="binding site" evidence="10">
    <location>
        <position position="146"/>
    </location>
    <ligand>
        <name>[4Fe-4S] cluster</name>
        <dbReference type="ChEBI" id="CHEBI:49883"/>
        <label>2</label>
        <note>4Fe-4S-S-AdoMet</note>
    </ligand>
</feature>
<feature type="domain" description="Radical SAM core" evidence="13">
    <location>
        <begin position="128"/>
        <end position="361"/>
    </location>
</feature>
<dbReference type="PROSITE" id="PS51449">
    <property type="entry name" value="MTTASE_N"/>
    <property type="match status" value="1"/>
</dbReference>
<evidence type="ECO:0000256" key="1">
    <source>
        <dbReference type="ARBA" id="ARBA00003234"/>
    </source>
</evidence>
<evidence type="ECO:0000259" key="12">
    <source>
        <dbReference type="PROSITE" id="PS51449"/>
    </source>
</evidence>
<evidence type="ECO:0000313" key="14">
    <source>
        <dbReference type="EMBL" id="WPX96799.1"/>
    </source>
</evidence>
<keyword evidence="6 10" id="KW-0479">Metal-binding</keyword>
<evidence type="ECO:0000259" key="13">
    <source>
        <dbReference type="PROSITE" id="PS51918"/>
    </source>
</evidence>
<comment type="caution">
    <text evidence="10">Lacks conserved residue(s) required for the propagation of feature annotation.</text>
</comment>
<dbReference type="SUPFAM" id="SSF102114">
    <property type="entry name" value="Radical SAM enzymes"/>
    <property type="match status" value="1"/>
</dbReference>
<dbReference type="InterPro" id="IPR013848">
    <property type="entry name" value="Methylthiotransferase_N"/>
</dbReference>
<dbReference type="SFLD" id="SFLDS00029">
    <property type="entry name" value="Radical_SAM"/>
    <property type="match status" value="1"/>
</dbReference>
<dbReference type="InterPro" id="IPR002792">
    <property type="entry name" value="TRAM_dom"/>
</dbReference>
<name>A0ABZ0UM49_9RICK</name>
<feature type="domain" description="MTTase N-terminal" evidence="12">
    <location>
        <begin position="1"/>
        <end position="105"/>
    </location>
</feature>
<accession>A0ABZ0UM49</accession>
<protein>
    <recommendedName>
        <fullName evidence="9 10">tRNA-2-methylthio-N(6)-dimethylallyladenosine synthase</fullName>
        <ecNumber evidence="9 10">2.8.4.3</ecNumber>
    </recommendedName>
    <alternativeName>
        <fullName evidence="10">(Dimethylallyl)adenosine tRNA methylthiotransferase MiaB</fullName>
    </alternativeName>
    <alternativeName>
        <fullName evidence="10">tRNA-i(6)A37 methylthiotransferase</fullName>
    </alternativeName>
</protein>
<feature type="binding site" evidence="10">
    <location>
        <position position="149"/>
    </location>
    <ligand>
        <name>[4Fe-4S] cluster</name>
        <dbReference type="ChEBI" id="CHEBI:49883"/>
        <label>2</label>
        <note>4Fe-4S-S-AdoMet</note>
    </ligand>
</feature>
<dbReference type="PANTHER" id="PTHR43020">
    <property type="entry name" value="CDK5 REGULATORY SUBUNIT-ASSOCIATED PROTEIN 1"/>
    <property type="match status" value="1"/>
</dbReference>
<organism evidence="14 15">
    <name type="scientific">Candidatus Bandiella euplotis</name>
    <dbReference type="NCBI Taxonomy" id="1664265"/>
    <lineage>
        <taxon>Bacteria</taxon>
        <taxon>Pseudomonadati</taxon>
        <taxon>Pseudomonadota</taxon>
        <taxon>Alphaproteobacteria</taxon>
        <taxon>Rickettsiales</taxon>
        <taxon>Candidatus Midichloriaceae</taxon>
        <taxon>Candidatus Bandiella</taxon>
    </lineage>
</organism>
<evidence type="ECO:0000256" key="4">
    <source>
        <dbReference type="ARBA" id="ARBA00022691"/>
    </source>
</evidence>
<gene>
    <name evidence="10" type="primary">miaB</name>
    <name evidence="14" type="ORF">Bandiella_00927</name>
</gene>
<dbReference type="HAMAP" id="MF_01864">
    <property type="entry name" value="tRNA_metthiotr_MiaB"/>
    <property type="match status" value="1"/>
</dbReference>
<keyword evidence="5 10" id="KW-0819">tRNA processing</keyword>
<dbReference type="EC" id="2.8.4.3" evidence="9 10"/>
<proteinExistence type="inferred from homology"/>
<evidence type="ECO:0000256" key="10">
    <source>
        <dbReference type="HAMAP-Rule" id="MF_01864"/>
    </source>
</evidence>
<feature type="binding site" evidence="10">
    <location>
        <position position="142"/>
    </location>
    <ligand>
        <name>[4Fe-4S] cluster</name>
        <dbReference type="ChEBI" id="CHEBI:49883"/>
        <label>2</label>
        <note>4Fe-4S-S-AdoMet</note>
    </ligand>
</feature>
<keyword evidence="8 10" id="KW-0411">Iron-sulfur</keyword>
<keyword evidence="7 10" id="KW-0408">Iron</keyword>
<evidence type="ECO:0000256" key="9">
    <source>
        <dbReference type="ARBA" id="ARBA00033765"/>
    </source>
</evidence>
<keyword evidence="2 10" id="KW-0004">4Fe-4S</keyword>
<dbReference type="SFLD" id="SFLDG01082">
    <property type="entry name" value="B12-binding_domain_containing"/>
    <property type="match status" value="1"/>
</dbReference>
<keyword evidence="10" id="KW-0963">Cytoplasm</keyword>
<reference evidence="14 15" key="1">
    <citation type="submission" date="2022-11" db="EMBL/GenBank/DDBJ databases">
        <title>Host association and intracellularity evolved multiple times independently in the Rickettsiales.</title>
        <authorList>
            <person name="Castelli M."/>
            <person name="Nardi T."/>
            <person name="Gammuto L."/>
            <person name="Bellinzona G."/>
            <person name="Sabaneyeva E."/>
            <person name="Potekhin A."/>
            <person name="Serra V."/>
            <person name="Petroni G."/>
            <person name="Sassera D."/>
        </authorList>
    </citation>
    <scope>NUCLEOTIDE SEQUENCE [LARGE SCALE GENOMIC DNA]</scope>
    <source>
        <strain evidence="14 15">NDG2</strain>
    </source>
</reference>
<feature type="domain" description="TRAM" evidence="11">
    <location>
        <begin position="364"/>
        <end position="424"/>
    </location>
</feature>
<keyword evidence="3 10" id="KW-0808">Transferase</keyword>
<dbReference type="Pfam" id="PF04055">
    <property type="entry name" value="Radical_SAM"/>
    <property type="match status" value="1"/>
</dbReference>
<evidence type="ECO:0000256" key="5">
    <source>
        <dbReference type="ARBA" id="ARBA00022694"/>
    </source>
</evidence>
<dbReference type="Proteomes" id="UP001327219">
    <property type="component" value="Chromosome"/>
</dbReference>
<evidence type="ECO:0000256" key="2">
    <source>
        <dbReference type="ARBA" id="ARBA00022485"/>
    </source>
</evidence>
<dbReference type="PROSITE" id="PS51918">
    <property type="entry name" value="RADICAL_SAM"/>
    <property type="match status" value="1"/>
</dbReference>
<dbReference type="Gene3D" id="3.40.50.12160">
    <property type="entry name" value="Methylthiotransferase, N-terminal domain"/>
    <property type="match status" value="1"/>
</dbReference>
<evidence type="ECO:0000256" key="6">
    <source>
        <dbReference type="ARBA" id="ARBA00022723"/>
    </source>
</evidence>
<evidence type="ECO:0000259" key="11">
    <source>
        <dbReference type="PROSITE" id="PS50926"/>
    </source>
</evidence>
<dbReference type="InterPro" id="IPR038135">
    <property type="entry name" value="Methylthiotransferase_N_sf"/>
</dbReference>
<dbReference type="SMART" id="SM00729">
    <property type="entry name" value="Elp3"/>
    <property type="match status" value="1"/>
</dbReference>
<dbReference type="InterPro" id="IPR023404">
    <property type="entry name" value="rSAM_horseshoe"/>
</dbReference>
<dbReference type="PROSITE" id="PS50926">
    <property type="entry name" value="TRAM"/>
    <property type="match status" value="1"/>
</dbReference>